<organism evidence="2 4">
    <name type="scientific">Heterocephalus glaber</name>
    <name type="common">Naked mole rat</name>
    <dbReference type="NCBI Taxonomy" id="10181"/>
    <lineage>
        <taxon>Eukaryota</taxon>
        <taxon>Metazoa</taxon>
        <taxon>Chordata</taxon>
        <taxon>Craniata</taxon>
        <taxon>Vertebrata</taxon>
        <taxon>Euteleostomi</taxon>
        <taxon>Mammalia</taxon>
        <taxon>Eutheria</taxon>
        <taxon>Euarchontoglires</taxon>
        <taxon>Glires</taxon>
        <taxon>Rodentia</taxon>
        <taxon>Hystricomorpha</taxon>
        <taxon>Bathyergidae</taxon>
        <taxon>Heterocephalus</taxon>
    </lineage>
</organism>
<proteinExistence type="predicted"/>
<keyword evidence="2" id="KW-1185">Reference proteome</keyword>
<evidence type="ECO:0000313" key="3">
    <source>
        <dbReference type="RefSeq" id="XP_004856988.1"/>
    </source>
</evidence>
<protein>
    <submittedName>
        <fullName evidence="3 4">Uncharacterized protein LOC101710489 isoform X1</fullName>
    </submittedName>
</protein>
<evidence type="ECO:0000313" key="2">
    <source>
        <dbReference type="Proteomes" id="UP000694906"/>
    </source>
</evidence>
<evidence type="ECO:0000256" key="1">
    <source>
        <dbReference type="SAM" id="MobiDB-lite"/>
    </source>
</evidence>
<dbReference type="Proteomes" id="UP000694906">
    <property type="component" value="Unplaced"/>
</dbReference>
<dbReference type="RefSeq" id="XP_004856988.1">
    <property type="nucleotide sequence ID" value="XM_004856931.2"/>
</dbReference>
<gene>
    <name evidence="3 4" type="primary">LOC101710489</name>
</gene>
<feature type="region of interest" description="Disordered" evidence="1">
    <location>
        <begin position="317"/>
        <end position="337"/>
    </location>
</feature>
<feature type="compositionally biased region" description="Basic and acidic residues" evidence="1">
    <location>
        <begin position="317"/>
        <end position="331"/>
    </location>
</feature>
<sequence>MAAGPHCHLKKALPSLLNSCPPYSSQDQDVMNLERLPEKANGKQHHDSHLHIHEDQEKATQEIQLEQLCFPATTRPQAGRFQCPGLKSARRELPASPLHASPRTGRMWLPPRSRVYLIIGLQNELTKCGILKNMSDCEDFWKLIREETHGTEIKEQLQKIKIKMLDPRYWPLVAPRRRETRSLVSADQDNRPCQGKWIRTSSLEPVPCLSQTQEEFQQPPPRDFLSQLMEWRERCQQRETAGKLPGGQGENKIICKMNKKDSRSKIYLRCLHQMYSTSLANMEFSRRLLEKDGRFADVHAVGRAGGLVGYMVPDGHREQKEVTPKETETRDPLPGSQRPRAQLALTFLKCWSSGHAWRDSHPKTGGHQVALHGMLKLPKHLSEPDPPRMTAVPDTPTPLTLEHMSLTHRVVEAKTRSQYWINYVDEE</sequence>
<reference evidence="3 4" key="1">
    <citation type="submission" date="2025-04" db="UniProtKB">
        <authorList>
            <consortium name="RefSeq"/>
        </authorList>
    </citation>
    <scope>IDENTIFICATION</scope>
</reference>
<dbReference type="RefSeq" id="XP_021093601.1">
    <property type="nucleotide sequence ID" value="XM_021237942.1"/>
</dbReference>
<name>A0AAX6R9N0_HETGA</name>
<dbReference type="GeneID" id="101710489"/>
<dbReference type="AlphaFoldDB" id="A0AAX6R9N0"/>
<accession>A0AAX6R9N0</accession>
<dbReference type="KEGG" id="hgl:101710489"/>
<evidence type="ECO:0000313" key="4">
    <source>
        <dbReference type="RefSeq" id="XP_021093601.1"/>
    </source>
</evidence>